<evidence type="ECO:0000256" key="1">
    <source>
        <dbReference type="SAM" id="Phobius"/>
    </source>
</evidence>
<dbReference type="Proteomes" id="UP000006454">
    <property type="component" value="Unassembled WGS sequence"/>
</dbReference>
<keyword evidence="1" id="KW-0812">Transmembrane</keyword>
<proteinExistence type="predicted"/>
<dbReference type="AlphaFoldDB" id="Q7P468"/>
<reference evidence="2 3" key="1">
    <citation type="journal article" date="2003" name="Genome Res.">
        <title>Genome analysis of F. nucleatum sub spp vincentii and its comparison with the genome of F. nucleatum ATCC 25586.</title>
        <authorList>
            <person name="Kapatral V."/>
            <person name="Ivanova N."/>
            <person name="Anderson I."/>
            <person name="Reznik G."/>
            <person name="Bhattacharyya A."/>
            <person name="Gardner W.L."/>
            <person name="Mikhailova N."/>
            <person name="Lapidus A."/>
            <person name="Larsen N."/>
            <person name="D'Souza M."/>
            <person name="Walunas T."/>
            <person name="Haselkorn R."/>
            <person name="Overbeek R."/>
            <person name="Kyrpides N."/>
        </authorList>
    </citation>
    <scope>NUCLEOTIDE SEQUENCE [LARGE SCALE GENOMIC DNA]</scope>
    <source>
        <strain evidence="2 3">ATCC 49256</strain>
    </source>
</reference>
<gene>
    <name evidence="2" type="ORF">FNV0331</name>
</gene>
<feature type="transmembrane region" description="Helical" evidence="1">
    <location>
        <begin position="28"/>
        <end position="53"/>
    </location>
</feature>
<dbReference type="EMBL" id="AABF01000133">
    <property type="protein sequence ID" value="EAA23421.1"/>
    <property type="molecule type" value="Genomic_DNA"/>
</dbReference>
<protein>
    <submittedName>
        <fullName evidence="2">ABC transporter permease protein</fullName>
    </submittedName>
</protein>
<organism evidence="2 3">
    <name type="scientific">Fusobacterium vincentii ATCC 49256</name>
    <dbReference type="NCBI Taxonomy" id="209882"/>
    <lineage>
        <taxon>Bacteria</taxon>
        <taxon>Fusobacteriati</taxon>
        <taxon>Fusobacteriota</taxon>
        <taxon>Fusobacteriia</taxon>
        <taxon>Fusobacteriales</taxon>
        <taxon>Fusobacteriaceae</taxon>
        <taxon>Fusobacterium</taxon>
    </lineage>
</organism>
<evidence type="ECO:0000313" key="2">
    <source>
        <dbReference type="EMBL" id="EAA23421.1"/>
    </source>
</evidence>
<sequence>MVAIMFPLSGLSGDYLIREMIQRISRNLFLIMSLLIPIVAGMGLNFGIVLGAMGGQLALNSYN</sequence>
<accession>Q7P468</accession>
<keyword evidence="1" id="KW-1133">Transmembrane helix</keyword>
<comment type="caution">
    <text evidence="2">The sequence shown here is derived from an EMBL/GenBank/DDBJ whole genome shotgun (WGS) entry which is preliminary data.</text>
</comment>
<keyword evidence="1" id="KW-0472">Membrane</keyword>
<name>Q7P468_FUSVC</name>
<evidence type="ECO:0000313" key="3">
    <source>
        <dbReference type="Proteomes" id="UP000006454"/>
    </source>
</evidence>